<dbReference type="PANTHER" id="PTHR43649:SF17">
    <property type="entry name" value="ABC TRANSPORTER SOLUTE BINDING PROTEIN-SUGAR TRANSPORT"/>
    <property type="match status" value="1"/>
</dbReference>
<feature type="signal peptide" evidence="2">
    <location>
        <begin position="1"/>
        <end position="26"/>
    </location>
</feature>
<dbReference type="Gene3D" id="3.40.190.10">
    <property type="entry name" value="Periplasmic binding protein-like II"/>
    <property type="match status" value="2"/>
</dbReference>
<evidence type="ECO:0000256" key="2">
    <source>
        <dbReference type="SAM" id="SignalP"/>
    </source>
</evidence>
<evidence type="ECO:0000256" key="1">
    <source>
        <dbReference type="SAM" id="MobiDB-lite"/>
    </source>
</evidence>
<dbReference type="AlphaFoldDB" id="A0A2A6E0F7"/>
<dbReference type="Pfam" id="PF12010">
    <property type="entry name" value="DUF3502"/>
    <property type="match status" value="1"/>
</dbReference>
<dbReference type="PROSITE" id="PS51257">
    <property type="entry name" value="PROKAR_LIPOPROTEIN"/>
    <property type="match status" value="1"/>
</dbReference>
<feature type="domain" description="DUF3502" evidence="3">
    <location>
        <begin position="452"/>
        <end position="519"/>
    </location>
</feature>
<evidence type="ECO:0000313" key="4">
    <source>
        <dbReference type="EMBL" id="PDO10808.1"/>
    </source>
</evidence>
<reference evidence="4 5" key="1">
    <citation type="submission" date="2016-12" db="EMBL/GenBank/DDBJ databases">
        <title>Candidatus Reconcilibacillus cellulovorans genome.</title>
        <authorList>
            <person name="Kolinko S."/>
            <person name="Wu Y.-W."/>
            <person name="Tachea F."/>
            <person name="Denzel E."/>
            <person name="Hiras J."/>
            <person name="Baecker N."/>
            <person name="Chan L.J."/>
            <person name="Eichorst S.A."/>
            <person name="Frey D."/>
            <person name="Adams P.D."/>
            <person name="Pray T."/>
            <person name="Tanjore D."/>
            <person name="Petzold C.J."/>
            <person name="Gladden J.M."/>
            <person name="Simmons B.A."/>
            <person name="Singer S.W."/>
        </authorList>
    </citation>
    <scope>NUCLEOTIDE SEQUENCE [LARGE SCALE GENOMIC DNA]</scope>
    <source>
        <strain evidence="4">JTherm</strain>
    </source>
</reference>
<dbReference type="InterPro" id="IPR050490">
    <property type="entry name" value="Bact_solute-bd_prot1"/>
</dbReference>
<feature type="chain" id="PRO_5012269678" evidence="2">
    <location>
        <begin position="27"/>
        <end position="522"/>
    </location>
</feature>
<dbReference type="InterPro" id="IPR006059">
    <property type="entry name" value="SBP"/>
</dbReference>
<evidence type="ECO:0000259" key="3">
    <source>
        <dbReference type="Pfam" id="PF12010"/>
    </source>
</evidence>
<organism evidence="4 5">
    <name type="scientific">Candidatus Reconcilbacillus cellulovorans</name>
    <dbReference type="NCBI Taxonomy" id="1906605"/>
    <lineage>
        <taxon>Bacteria</taxon>
        <taxon>Bacillati</taxon>
        <taxon>Bacillota</taxon>
        <taxon>Bacilli</taxon>
        <taxon>Bacillales</taxon>
        <taxon>Paenibacillaceae</taxon>
        <taxon>Candidatus Reconcilbacillus</taxon>
    </lineage>
</organism>
<feature type="compositionally biased region" description="Polar residues" evidence="1">
    <location>
        <begin position="38"/>
        <end position="56"/>
    </location>
</feature>
<dbReference type="InterPro" id="IPR022627">
    <property type="entry name" value="DUF3502"/>
</dbReference>
<gene>
    <name evidence="4" type="ORF">BLM47_05250</name>
</gene>
<dbReference type="PANTHER" id="PTHR43649">
    <property type="entry name" value="ARABINOSE-BINDING PROTEIN-RELATED"/>
    <property type="match status" value="1"/>
</dbReference>
<dbReference type="Proteomes" id="UP000243688">
    <property type="component" value="Unassembled WGS sequence"/>
</dbReference>
<dbReference type="SUPFAM" id="SSF53850">
    <property type="entry name" value="Periplasmic binding protein-like II"/>
    <property type="match status" value="1"/>
</dbReference>
<dbReference type="Pfam" id="PF13416">
    <property type="entry name" value="SBP_bac_8"/>
    <property type="match status" value="1"/>
</dbReference>
<name>A0A2A6E0F7_9BACL</name>
<accession>A0A2A6E0F7</accession>
<keyword evidence="2" id="KW-0732">Signal</keyword>
<dbReference type="EMBL" id="MOXJ01000009">
    <property type="protein sequence ID" value="PDO10808.1"/>
    <property type="molecule type" value="Genomic_DNA"/>
</dbReference>
<proteinExistence type="predicted"/>
<feature type="region of interest" description="Disordered" evidence="1">
    <location>
        <begin position="29"/>
        <end position="58"/>
    </location>
</feature>
<evidence type="ECO:0000313" key="5">
    <source>
        <dbReference type="Proteomes" id="UP000243688"/>
    </source>
</evidence>
<sequence length="522" mass="57497">MNVLRKGAYAALMLLMVASLALSACAKKDSSGEAKASPSPQATSEGKTDSGSTSNLPPYKLRLVYPGAPQKDQKMVEEAMNKILQQKINATIELVPIDWGQWDNKVNLMIASREQFDILFTAQWNGHAVNVAKGAFLALNDDNGPYGNLLQKHGKGILETLDPTFLEGAKIDGKNYGVPTNKELAASGGVLYRADIAQELGLDLSNVKTVQDLEPILKTVKEKKPDMIPLFLRDGENFNSHYFAQYDYLGDATVPGVLLKDGDSTKVVPVHELDRYKEYLKITRDFYQKGYINKDAPTTTLSTQDALKAGNVFMIVASLKPGKDAEVANAIGMPGKIKQVEMTARTVSTGDTAGSMLGISTTSKDPERAMMFINLLHTDKELNNLINYGIEGVHYTKVSDNIIKPTDKAKDYSPGANWMFGNQFLNYLYESEDPQKWEKFREFNKSAKKSPGLGFTFNSEPVKQEVGAIVNVRKKYDPALDTGSVDPDSTLPKYIDELKKAGLDKIIAEKQKQLDAFLASKK</sequence>
<comment type="caution">
    <text evidence="4">The sequence shown here is derived from an EMBL/GenBank/DDBJ whole genome shotgun (WGS) entry which is preliminary data.</text>
</comment>
<protein>
    <submittedName>
        <fullName evidence="4">ABC transporter substrate-binding protein</fullName>
    </submittedName>
</protein>